<evidence type="ECO:0000256" key="4">
    <source>
        <dbReference type="ARBA" id="ARBA00022989"/>
    </source>
</evidence>
<accession>A0A8H8A0E3</accession>
<feature type="transmembrane region" description="Helical" evidence="7">
    <location>
        <begin position="210"/>
        <end position="234"/>
    </location>
</feature>
<feature type="compositionally biased region" description="Pro residues" evidence="6">
    <location>
        <begin position="38"/>
        <end position="54"/>
    </location>
</feature>
<evidence type="ECO:0000256" key="7">
    <source>
        <dbReference type="SAM" id="Phobius"/>
    </source>
</evidence>
<keyword evidence="4 7" id="KW-1133">Transmembrane helix</keyword>
<feature type="chain" id="PRO_5034915487" evidence="8">
    <location>
        <begin position="25"/>
        <end position="323"/>
    </location>
</feature>
<protein>
    <submittedName>
        <fullName evidence="9">Cornichon protein-domain-containing protein</fullName>
    </submittedName>
</protein>
<dbReference type="PROSITE" id="PS01340">
    <property type="entry name" value="CORNICHON"/>
    <property type="match status" value="1"/>
</dbReference>
<feature type="compositionally biased region" description="Low complexity" evidence="6">
    <location>
        <begin position="55"/>
        <end position="64"/>
    </location>
</feature>
<feature type="signal peptide" evidence="8">
    <location>
        <begin position="1"/>
        <end position="24"/>
    </location>
</feature>
<evidence type="ECO:0000313" key="10">
    <source>
        <dbReference type="Proteomes" id="UP000673691"/>
    </source>
</evidence>
<evidence type="ECO:0000313" key="9">
    <source>
        <dbReference type="EMBL" id="KAG5462869.1"/>
    </source>
</evidence>
<dbReference type="Proteomes" id="UP000673691">
    <property type="component" value="Unassembled WGS sequence"/>
</dbReference>
<dbReference type="GO" id="GO:0016020">
    <property type="term" value="C:membrane"/>
    <property type="evidence" value="ECO:0007669"/>
    <property type="project" value="UniProtKB-SubCell"/>
</dbReference>
<dbReference type="InterPro" id="IPR003377">
    <property type="entry name" value="Cornichon"/>
</dbReference>
<evidence type="ECO:0000256" key="2">
    <source>
        <dbReference type="ARBA" id="ARBA00010095"/>
    </source>
</evidence>
<name>A0A8H8A0E3_9FUNG</name>
<dbReference type="AlphaFoldDB" id="A0A8H8A0E3"/>
<dbReference type="InterPro" id="IPR033466">
    <property type="entry name" value="Cornichon_conserved"/>
</dbReference>
<dbReference type="GO" id="GO:0016192">
    <property type="term" value="P:vesicle-mediated transport"/>
    <property type="evidence" value="ECO:0007669"/>
    <property type="project" value="InterPro"/>
</dbReference>
<dbReference type="Pfam" id="PF03311">
    <property type="entry name" value="Cornichon"/>
    <property type="match status" value="1"/>
</dbReference>
<gene>
    <name evidence="9" type="ORF">BJ554DRAFT_3139</name>
</gene>
<feature type="transmembrane region" description="Helical" evidence="7">
    <location>
        <begin position="129"/>
        <end position="152"/>
    </location>
</feature>
<sequence>SVRGRRPRAFALWLLCSLVGGGGGYPGKKKKIDCVRLPGPPPPPQSPPPRPPNTLPDTPGTSSPLPSPSHAAGLAPPRRVATPSPAKSRLRGALPPRAPPRYCSAPLTTAGLRCSLQKDITVKMLGDGVLFLVSVVISALLLFGTVFFVIMLSDLESDYINPIDLCNKLNQFVVPEMGVHGFLFVLLLVNGSWFAVLLTLPLLAYNVDNWILSSVVLFLVVPNGLWSAGGQLNAISQEIRKKRFDGLGTVRSLPVGLCWMPVRGCVSCAYRGTFRYYFDALIRIETAVFCSGNVFVAAANSFRRNVGRAGTRRTSATIHCHPL</sequence>
<keyword evidence="5 7" id="KW-0472">Membrane</keyword>
<reference evidence="9 10" key="1">
    <citation type="journal article" name="Sci. Rep.">
        <title>Genome-scale phylogenetic analyses confirm Olpidium as the closest living zoosporic fungus to the non-flagellated, terrestrial fungi.</title>
        <authorList>
            <person name="Chang Y."/>
            <person name="Rochon D."/>
            <person name="Sekimoto S."/>
            <person name="Wang Y."/>
            <person name="Chovatia M."/>
            <person name="Sandor L."/>
            <person name="Salamov A."/>
            <person name="Grigoriev I.V."/>
            <person name="Stajich J.E."/>
            <person name="Spatafora J.W."/>
        </authorList>
    </citation>
    <scope>NUCLEOTIDE SEQUENCE [LARGE SCALE GENOMIC DNA]</scope>
    <source>
        <strain evidence="9">S191</strain>
    </source>
</reference>
<evidence type="ECO:0000256" key="6">
    <source>
        <dbReference type="SAM" id="MobiDB-lite"/>
    </source>
</evidence>
<evidence type="ECO:0000256" key="5">
    <source>
        <dbReference type="ARBA" id="ARBA00023136"/>
    </source>
</evidence>
<evidence type="ECO:0000256" key="3">
    <source>
        <dbReference type="ARBA" id="ARBA00022692"/>
    </source>
</evidence>
<dbReference type="SMART" id="SM01398">
    <property type="entry name" value="Cornichon"/>
    <property type="match status" value="1"/>
</dbReference>
<keyword evidence="8" id="KW-0732">Signal</keyword>
<comment type="similarity">
    <text evidence="2">Belongs to the cornichon family.</text>
</comment>
<feature type="transmembrane region" description="Helical" evidence="7">
    <location>
        <begin position="182"/>
        <end position="204"/>
    </location>
</feature>
<feature type="non-terminal residue" evidence="9">
    <location>
        <position position="1"/>
    </location>
</feature>
<keyword evidence="10" id="KW-1185">Reference proteome</keyword>
<evidence type="ECO:0000256" key="8">
    <source>
        <dbReference type="SAM" id="SignalP"/>
    </source>
</evidence>
<dbReference type="OrthoDB" id="434393at2759"/>
<keyword evidence="3 7" id="KW-0812">Transmembrane</keyword>
<dbReference type="PANTHER" id="PTHR12290">
    <property type="entry name" value="CORNICHON-RELATED"/>
    <property type="match status" value="1"/>
</dbReference>
<comment type="subcellular location">
    <subcellularLocation>
        <location evidence="1">Membrane</location>
        <topology evidence="1">Multi-pass membrane protein</topology>
    </subcellularLocation>
</comment>
<proteinExistence type="inferred from homology"/>
<organism evidence="9 10">
    <name type="scientific">Olpidium bornovanus</name>
    <dbReference type="NCBI Taxonomy" id="278681"/>
    <lineage>
        <taxon>Eukaryota</taxon>
        <taxon>Fungi</taxon>
        <taxon>Fungi incertae sedis</taxon>
        <taxon>Olpidiomycota</taxon>
        <taxon>Olpidiomycotina</taxon>
        <taxon>Olpidiomycetes</taxon>
        <taxon>Olpidiales</taxon>
        <taxon>Olpidiaceae</taxon>
        <taxon>Olpidium</taxon>
    </lineage>
</organism>
<evidence type="ECO:0000256" key="1">
    <source>
        <dbReference type="ARBA" id="ARBA00004141"/>
    </source>
</evidence>
<dbReference type="EMBL" id="JAEFCI010001497">
    <property type="protein sequence ID" value="KAG5462869.1"/>
    <property type="molecule type" value="Genomic_DNA"/>
</dbReference>
<comment type="caution">
    <text evidence="9">The sequence shown here is derived from an EMBL/GenBank/DDBJ whole genome shotgun (WGS) entry which is preliminary data.</text>
</comment>
<feature type="region of interest" description="Disordered" evidence="6">
    <location>
        <begin position="28"/>
        <end position="97"/>
    </location>
</feature>